<keyword evidence="2" id="KW-0472">Membrane</keyword>
<feature type="region of interest" description="Disordered" evidence="1">
    <location>
        <begin position="348"/>
        <end position="412"/>
    </location>
</feature>
<proteinExistence type="predicted"/>
<dbReference type="AlphaFoldDB" id="A0ABD5Q2P0"/>
<name>A0ABD5Q2P0_9EURY</name>
<feature type="transmembrane region" description="Helical" evidence="2">
    <location>
        <begin position="414"/>
        <end position="433"/>
    </location>
</feature>
<dbReference type="EMBL" id="JBHSHT010000001">
    <property type="protein sequence ID" value="MFC4824727.1"/>
    <property type="molecule type" value="Genomic_DNA"/>
</dbReference>
<accession>A0ABD5Q2P0</accession>
<dbReference type="Proteomes" id="UP001595945">
    <property type="component" value="Unassembled WGS sequence"/>
</dbReference>
<feature type="compositionally biased region" description="Low complexity" evidence="1">
    <location>
        <begin position="371"/>
        <end position="386"/>
    </location>
</feature>
<keyword evidence="4" id="KW-1185">Reference proteome</keyword>
<dbReference type="RefSeq" id="WP_254269551.1">
    <property type="nucleotide sequence ID" value="NZ_CP100400.1"/>
</dbReference>
<evidence type="ECO:0000313" key="3">
    <source>
        <dbReference type="EMBL" id="MFC4824727.1"/>
    </source>
</evidence>
<evidence type="ECO:0000256" key="2">
    <source>
        <dbReference type="SAM" id="Phobius"/>
    </source>
</evidence>
<keyword evidence="2" id="KW-0812">Transmembrane</keyword>
<keyword evidence="2" id="KW-1133">Transmembrane helix</keyword>
<reference evidence="3 4" key="1">
    <citation type="journal article" date="2019" name="Int. J. Syst. Evol. Microbiol.">
        <title>The Global Catalogue of Microorganisms (GCM) 10K type strain sequencing project: providing services to taxonomists for standard genome sequencing and annotation.</title>
        <authorList>
            <consortium name="The Broad Institute Genomics Platform"/>
            <consortium name="The Broad Institute Genome Sequencing Center for Infectious Disease"/>
            <person name="Wu L."/>
            <person name="Ma J."/>
        </authorList>
    </citation>
    <scope>NUCLEOTIDE SEQUENCE [LARGE SCALE GENOMIC DNA]</scope>
    <source>
        <strain evidence="3 4">XZYJ18</strain>
    </source>
</reference>
<protein>
    <submittedName>
        <fullName evidence="3">PGF-CTERM sorting domain-containing protein</fullName>
    </submittedName>
</protein>
<feature type="compositionally biased region" description="Low complexity" evidence="1">
    <location>
        <begin position="352"/>
        <end position="363"/>
    </location>
</feature>
<evidence type="ECO:0000256" key="1">
    <source>
        <dbReference type="SAM" id="MobiDB-lite"/>
    </source>
</evidence>
<evidence type="ECO:0000313" key="4">
    <source>
        <dbReference type="Proteomes" id="UP001595945"/>
    </source>
</evidence>
<comment type="caution">
    <text evidence="3">The sequence shown here is derived from an EMBL/GenBank/DDBJ whole genome shotgun (WGS) entry which is preliminary data.</text>
</comment>
<sequence length="436" mass="44338">MKRVATVLLVLVVTASIAPAALAGSTASTNATQASGQAYAGTHVSFDAENSAVTDYAVHGETMFDSLKVQSASDVESGGLVDVGASLSAVTRIDGAGLSVGATTKTEARVRAESGATVTAHDNGHGVLVVESNESNYAVANLSAGANASAKSESQVEVTTENGTEGTFLVVGEGNVTVNDDGDVTAHLGEDGRLVFRSYPEGKDESDDEQETLIAEGDAKAEAYVMAENASDGDGASGDVVVDTVSYDENTTVETEQTAEGTVTLAVERTTHEGTVLVTSVSERVVNASEGVSVTVDGEAAVEAATYSQLKSAVGSDQSRYLVQSEGSASADASADVLVAVNHFSERTVSMQSASSDETTTAETTDDGQTADDTQTTDDSQTTDGAETTEDSQTTDETNTTTVADDETDNGATVPGFTAVTAVVALAAAALFARSR</sequence>
<dbReference type="GeneID" id="73044578"/>
<organism evidence="3 4">
    <name type="scientific">Halorussus aquaticus</name>
    <dbReference type="NCBI Taxonomy" id="2953748"/>
    <lineage>
        <taxon>Archaea</taxon>
        <taxon>Methanobacteriati</taxon>
        <taxon>Methanobacteriota</taxon>
        <taxon>Stenosarchaea group</taxon>
        <taxon>Halobacteria</taxon>
        <taxon>Halobacteriales</taxon>
        <taxon>Haladaptataceae</taxon>
        <taxon>Halorussus</taxon>
    </lineage>
</organism>
<gene>
    <name evidence="3" type="ORF">ACFO9K_10680</name>
</gene>